<keyword evidence="3" id="KW-0238">DNA-binding</keyword>
<name>A0A6F8XI74_9GAMM</name>
<proteinExistence type="inferred from homology"/>
<evidence type="ECO:0000256" key="3">
    <source>
        <dbReference type="ARBA" id="ARBA00023125"/>
    </source>
</evidence>
<dbReference type="AlphaFoldDB" id="A0A6F8XI74"/>
<protein>
    <submittedName>
        <fullName evidence="6">Transcriptional regulator</fullName>
    </submittedName>
</protein>
<gene>
    <name evidence="6" type="ORF">HMEPL2_38670</name>
</gene>
<sequence length="330" mass="36939">MASNLKIDLRQLNSFLTIAKRGSFSRASEALFITQPALSRQIRLLEEALDAELFVRHGRGVLLTTAGEVLYERAKGLLKDTEQLQADVAAVSGTVTGQVKLGLLPTISNELATMIVKQFRTLYPRVNLAVRSAMSGTLQQMVSQQKLDLVITYDQSKHKNLRHTPLIDERFFLIAPPDTEISKRNTVNLDEVLNLPLILPEEKHGLRARMEKEAMQRHKKIDLAFEVSAWPLLSEMIKQQLGYTILSSATVSEMVERGEIVAVPIVKPELYRSLAIATPGNRPASIAVRKLIEVIFYQVAQHVESGRWSGKLLFEKPVDCKHPCFSCTAD</sequence>
<keyword evidence="4" id="KW-0804">Transcription</keyword>
<dbReference type="RefSeq" id="WP_172515639.1">
    <property type="nucleotide sequence ID" value="NZ_AP022869.1"/>
</dbReference>
<feature type="domain" description="HTH lysR-type" evidence="5">
    <location>
        <begin position="7"/>
        <end position="64"/>
    </location>
</feature>
<organism evidence="6 7">
    <name type="scientific">Vreelandella aquamarina</name>
    <dbReference type="NCBI Taxonomy" id="77097"/>
    <lineage>
        <taxon>Bacteria</taxon>
        <taxon>Pseudomonadati</taxon>
        <taxon>Pseudomonadota</taxon>
        <taxon>Gammaproteobacteria</taxon>
        <taxon>Oceanospirillales</taxon>
        <taxon>Halomonadaceae</taxon>
        <taxon>Vreelandella</taxon>
    </lineage>
</organism>
<evidence type="ECO:0000256" key="4">
    <source>
        <dbReference type="ARBA" id="ARBA00023163"/>
    </source>
</evidence>
<keyword evidence="2" id="KW-0805">Transcription regulation</keyword>
<dbReference type="PRINTS" id="PR00039">
    <property type="entry name" value="HTHLYSR"/>
</dbReference>
<dbReference type="InterPro" id="IPR050950">
    <property type="entry name" value="HTH-type_LysR_regulators"/>
</dbReference>
<dbReference type="PANTHER" id="PTHR30419">
    <property type="entry name" value="HTH-TYPE TRANSCRIPTIONAL REGULATOR YBHD"/>
    <property type="match status" value="1"/>
</dbReference>
<evidence type="ECO:0000256" key="1">
    <source>
        <dbReference type="ARBA" id="ARBA00009437"/>
    </source>
</evidence>
<dbReference type="InterPro" id="IPR005119">
    <property type="entry name" value="LysR_subst-bd"/>
</dbReference>
<dbReference type="InterPro" id="IPR000847">
    <property type="entry name" value="LysR_HTH_N"/>
</dbReference>
<evidence type="ECO:0000256" key="2">
    <source>
        <dbReference type="ARBA" id="ARBA00023015"/>
    </source>
</evidence>
<dbReference type="PROSITE" id="PS50931">
    <property type="entry name" value="HTH_LYSR"/>
    <property type="match status" value="1"/>
</dbReference>
<dbReference type="InterPro" id="IPR036390">
    <property type="entry name" value="WH_DNA-bd_sf"/>
</dbReference>
<accession>A0A6F8XI74</accession>
<dbReference type="SUPFAM" id="SSF53850">
    <property type="entry name" value="Periplasmic binding protein-like II"/>
    <property type="match status" value="1"/>
</dbReference>
<evidence type="ECO:0000259" key="5">
    <source>
        <dbReference type="PROSITE" id="PS50931"/>
    </source>
</evidence>
<dbReference type="Gene3D" id="3.40.190.10">
    <property type="entry name" value="Periplasmic binding protein-like II"/>
    <property type="match status" value="2"/>
</dbReference>
<evidence type="ECO:0000313" key="7">
    <source>
        <dbReference type="Proteomes" id="UP000501053"/>
    </source>
</evidence>
<keyword evidence="7" id="KW-1185">Reference proteome</keyword>
<dbReference type="GO" id="GO:0003677">
    <property type="term" value="F:DNA binding"/>
    <property type="evidence" value="ECO:0007669"/>
    <property type="project" value="UniProtKB-KW"/>
</dbReference>
<dbReference type="SUPFAM" id="SSF46785">
    <property type="entry name" value="Winged helix' DNA-binding domain"/>
    <property type="match status" value="1"/>
</dbReference>
<dbReference type="FunFam" id="1.10.10.10:FF:000001">
    <property type="entry name" value="LysR family transcriptional regulator"/>
    <property type="match status" value="1"/>
</dbReference>
<dbReference type="EMBL" id="AP022869">
    <property type="protein sequence ID" value="BCB73516.1"/>
    <property type="molecule type" value="Genomic_DNA"/>
</dbReference>
<evidence type="ECO:0000313" key="6">
    <source>
        <dbReference type="EMBL" id="BCB73516.1"/>
    </source>
</evidence>
<dbReference type="GO" id="GO:0005829">
    <property type="term" value="C:cytosol"/>
    <property type="evidence" value="ECO:0007669"/>
    <property type="project" value="TreeGrafter"/>
</dbReference>
<dbReference type="Gene3D" id="1.10.10.10">
    <property type="entry name" value="Winged helix-like DNA-binding domain superfamily/Winged helix DNA-binding domain"/>
    <property type="match status" value="1"/>
</dbReference>
<dbReference type="Pfam" id="PF00126">
    <property type="entry name" value="HTH_1"/>
    <property type="match status" value="1"/>
</dbReference>
<dbReference type="InterPro" id="IPR036388">
    <property type="entry name" value="WH-like_DNA-bd_sf"/>
</dbReference>
<dbReference type="Proteomes" id="UP000501053">
    <property type="component" value="Chromosome"/>
</dbReference>
<comment type="similarity">
    <text evidence="1">Belongs to the LysR transcriptional regulatory family.</text>
</comment>
<dbReference type="GO" id="GO:0003700">
    <property type="term" value="F:DNA-binding transcription factor activity"/>
    <property type="evidence" value="ECO:0007669"/>
    <property type="project" value="InterPro"/>
</dbReference>
<reference evidence="6 7" key="1">
    <citation type="submission" date="2020-03" db="EMBL/GenBank/DDBJ databases">
        <title>Complete Genome Sequence of Halomonas meridiana strain Eplume2, isolated from hydrothermal-plume in the north east Pacific Ocean.</title>
        <authorList>
            <person name="Kurihara Y."/>
            <person name="Kawai S."/>
            <person name="Sakai A."/>
            <person name="Galipon J."/>
            <person name="Arakawa K."/>
        </authorList>
    </citation>
    <scope>NUCLEOTIDE SEQUENCE [LARGE SCALE GENOMIC DNA]</scope>
    <source>
        <strain evidence="6 7">Eplume2</strain>
    </source>
</reference>
<dbReference type="Pfam" id="PF03466">
    <property type="entry name" value="LysR_substrate"/>
    <property type="match status" value="1"/>
</dbReference>